<geneLocation type="plasmid" evidence="3">
    <name>pretnxc12d</name>
</geneLocation>
<accession>A0AAN1BL11</accession>
<evidence type="ECO:0000313" key="2">
    <source>
        <dbReference type="EMBL" id="ARQ13134.1"/>
    </source>
</evidence>
<keyword evidence="1" id="KW-1133">Transmembrane helix</keyword>
<gene>
    <name evidence="2" type="ORF">NXC12_PD00021</name>
</gene>
<sequence length="116" mass="13318">MAVGLVMCSFGTGCLLFIVREAERAAYGAIELVFGVAVICFTFFYQARLNAPTYSTRDLMFMISQIGGCTYLIVRGLDNLNQGLKRYPKVYRRWQWISMAKIDAEPKPVRYPWEKD</sequence>
<reference evidence="2 3" key="1">
    <citation type="submission" date="2017-04" db="EMBL/GenBank/DDBJ databases">
        <title>Complete genome sequences of Rhizobium genomic linages associated to common bean (phaseolus vulgaris).</title>
        <authorList>
            <person name="Santamaria R.I."/>
            <person name="Bustos P."/>
            <person name="Perez-Carrascal O."/>
            <person name="Martinez-Flores I."/>
            <person name="Juarez S."/>
            <person name="Lozano L."/>
            <person name="Miranda F."/>
            <person name="Vinuesa P."/>
            <person name="Martinez-Romero E."/>
            <person name="Cevallos M.A."/>
            <person name="Romero D."/>
            <person name="Davila G."/>
            <person name="Gonzalez V."/>
        </authorList>
    </citation>
    <scope>NUCLEOTIDE SEQUENCE [LARGE SCALE GENOMIC DNA]</scope>
    <source>
        <strain evidence="2 3">NXC12</strain>
        <plasmid evidence="3">pretnxc12d</plasmid>
    </source>
</reference>
<evidence type="ECO:0000313" key="3">
    <source>
        <dbReference type="Proteomes" id="UP000194159"/>
    </source>
</evidence>
<name>A0AAN1BL11_RHIET</name>
<protein>
    <submittedName>
        <fullName evidence="2">Uncharacterized protein</fullName>
    </submittedName>
</protein>
<dbReference type="Proteomes" id="UP000194159">
    <property type="component" value="Plasmid pRetNXC12d"/>
</dbReference>
<organism evidence="2 3">
    <name type="scientific">Rhizobium etli</name>
    <dbReference type="NCBI Taxonomy" id="29449"/>
    <lineage>
        <taxon>Bacteria</taxon>
        <taxon>Pseudomonadati</taxon>
        <taxon>Pseudomonadota</taxon>
        <taxon>Alphaproteobacteria</taxon>
        <taxon>Hyphomicrobiales</taxon>
        <taxon>Rhizobiaceae</taxon>
        <taxon>Rhizobium/Agrobacterium group</taxon>
        <taxon>Rhizobium</taxon>
    </lineage>
</organism>
<dbReference type="AlphaFoldDB" id="A0AAN1BL11"/>
<keyword evidence="1" id="KW-0472">Membrane</keyword>
<dbReference type="EMBL" id="CP020910">
    <property type="protein sequence ID" value="ARQ13134.1"/>
    <property type="molecule type" value="Genomic_DNA"/>
</dbReference>
<feature type="transmembrane region" description="Helical" evidence="1">
    <location>
        <begin position="25"/>
        <end position="47"/>
    </location>
</feature>
<evidence type="ECO:0000256" key="1">
    <source>
        <dbReference type="SAM" id="Phobius"/>
    </source>
</evidence>
<keyword evidence="2" id="KW-0614">Plasmid</keyword>
<keyword evidence="1" id="KW-0812">Transmembrane</keyword>
<feature type="transmembrane region" description="Helical" evidence="1">
    <location>
        <begin position="59"/>
        <end position="77"/>
    </location>
</feature>
<proteinExistence type="predicted"/>